<dbReference type="EMBL" id="JBIACK010000005">
    <property type="protein sequence ID" value="MFE8701449.1"/>
    <property type="molecule type" value="Genomic_DNA"/>
</dbReference>
<keyword evidence="4" id="KW-1185">Reference proteome</keyword>
<dbReference type="InterPro" id="IPR016181">
    <property type="entry name" value="Acyl_CoA_acyltransferase"/>
</dbReference>
<evidence type="ECO:0000313" key="4">
    <source>
        <dbReference type="Proteomes" id="UP001601059"/>
    </source>
</evidence>
<dbReference type="CDD" id="cd04301">
    <property type="entry name" value="NAT_SF"/>
    <property type="match status" value="1"/>
</dbReference>
<dbReference type="RefSeq" id="WP_389361518.1">
    <property type="nucleotide sequence ID" value="NZ_JBIACK010000005.1"/>
</dbReference>
<dbReference type="InterPro" id="IPR050769">
    <property type="entry name" value="NAT_camello-type"/>
</dbReference>
<evidence type="ECO:0000259" key="2">
    <source>
        <dbReference type="PROSITE" id="PS51186"/>
    </source>
</evidence>
<feature type="domain" description="N-acetyltransferase" evidence="2">
    <location>
        <begin position="1"/>
        <end position="129"/>
    </location>
</feature>
<keyword evidence="1 3" id="KW-0808">Transferase</keyword>
<evidence type="ECO:0000256" key="1">
    <source>
        <dbReference type="ARBA" id="ARBA00022679"/>
    </source>
</evidence>
<dbReference type="SUPFAM" id="SSF55729">
    <property type="entry name" value="Acyl-CoA N-acyltransferases (Nat)"/>
    <property type="match status" value="1"/>
</dbReference>
<dbReference type="InterPro" id="IPR000182">
    <property type="entry name" value="GNAT_dom"/>
</dbReference>
<dbReference type="Gene3D" id="3.40.630.30">
    <property type="match status" value="1"/>
</dbReference>
<proteinExistence type="predicted"/>
<name>A0ABW6KBB5_9BACI</name>
<accession>A0ABW6KBB5</accession>
<dbReference type="Proteomes" id="UP001601059">
    <property type="component" value="Unassembled WGS sequence"/>
</dbReference>
<sequence length="129" mass="14600">MQKESYKVEAEYIGTYEIPPLKESLQELMDCGETFIGYYEGGEIVGALSYKLEDNEIDIHRVMVDPNHFRKGIARKLIGHVEEHIPSQGMVVCTGAKNTPAVTLYLKLGFEKVRDIEVGHGLVLTQFRK</sequence>
<organism evidence="3 4">
    <name type="scientific">Cytobacillus spartinae</name>
    <dbReference type="NCBI Taxonomy" id="3299023"/>
    <lineage>
        <taxon>Bacteria</taxon>
        <taxon>Bacillati</taxon>
        <taxon>Bacillota</taxon>
        <taxon>Bacilli</taxon>
        <taxon>Bacillales</taxon>
        <taxon>Bacillaceae</taxon>
        <taxon>Cytobacillus</taxon>
    </lineage>
</organism>
<dbReference type="GO" id="GO:0016746">
    <property type="term" value="F:acyltransferase activity"/>
    <property type="evidence" value="ECO:0007669"/>
    <property type="project" value="UniProtKB-KW"/>
</dbReference>
<dbReference type="Pfam" id="PF00583">
    <property type="entry name" value="Acetyltransf_1"/>
    <property type="match status" value="1"/>
</dbReference>
<dbReference type="PANTHER" id="PTHR13947">
    <property type="entry name" value="GNAT FAMILY N-ACETYLTRANSFERASE"/>
    <property type="match status" value="1"/>
</dbReference>
<reference evidence="3 4" key="1">
    <citation type="submission" date="2024-08" db="EMBL/GenBank/DDBJ databases">
        <title>Two novel Cytobacillus novel species.</title>
        <authorList>
            <person name="Liu G."/>
        </authorList>
    </citation>
    <scope>NUCLEOTIDE SEQUENCE [LARGE SCALE GENOMIC DNA]</scope>
    <source>
        <strain evidence="3 4">FJAT-54145</strain>
    </source>
</reference>
<dbReference type="PROSITE" id="PS51186">
    <property type="entry name" value="GNAT"/>
    <property type="match status" value="1"/>
</dbReference>
<dbReference type="EC" id="2.3.-.-" evidence="3"/>
<evidence type="ECO:0000313" key="3">
    <source>
        <dbReference type="EMBL" id="MFE8701449.1"/>
    </source>
</evidence>
<gene>
    <name evidence="3" type="ORF">ACFYKX_12670</name>
</gene>
<protein>
    <submittedName>
        <fullName evidence="3">GNAT family N-acetyltransferase</fullName>
        <ecNumber evidence="3">2.3.-.-</ecNumber>
    </submittedName>
</protein>
<dbReference type="PANTHER" id="PTHR13947:SF37">
    <property type="entry name" value="LD18367P"/>
    <property type="match status" value="1"/>
</dbReference>
<comment type="caution">
    <text evidence="3">The sequence shown here is derived from an EMBL/GenBank/DDBJ whole genome shotgun (WGS) entry which is preliminary data.</text>
</comment>
<keyword evidence="3" id="KW-0012">Acyltransferase</keyword>